<reference evidence="1 2" key="1">
    <citation type="submission" date="2014-04" db="EMBL/GenBank/DDBJ databases">
        <authorList>
            <consortium name="DOE Joint Genome Institute"/>
            <person name="Kuo A."/>
            <person name="Kohler A."/>
            <person name="Costa M.D."/>
            <person name="Nagy L.G."/>
            <person name="Floudas D."/>
            <person name="Copeland A."/>
            <person name="Barry K.W."/>
            <person name="Cichocki N."/>
            <person name="Veneault-Fourrey C."/>
            <person name="LaButti K."/>
            <person name="Lindquist E.A."/>
            <person name="Lipzen A."/>
            <person name="Lundell T."/>
            <person name="Morin E."/>
            <person name="Murat C."/>
            <person name="Sun H."/>
            <person name="Tunlid A."/>
            <person name="Henrissat B."/>
            <person name="Grigoriev I.V."/>
            <person name="Hibbett D.S."/>
            <person name="Martin F."/>
            <person name="Nordberg H.P."/>
            <person name="Cantor M.N."/>
            <person name="Hua S.X."/>
        </authorList>
    </citation>
    <scope>NUCLEOTIDE SEQUENCE [LARGE SCALE GENOMIC DNA]</scope>
    <source>
        <strain evidence="1 2">Marx 270</strain>
    </source>
</reference>
<reference evidence="2" key="2">
    <citation type="submission" date="2015-01" db="EMBL/GenBank/DDBJ databases">
        <title>Evolutionary Origins and Diversification of the Mycorrhizal Mutualists.</title>
        <authorList>
            <consortium name="DOE Joint Genome Institute"/>
            <consortium name="Mycorrhizal Genomics Consortium"/>
            <person name="Kohler A."/>
            <person name="Kuo A."/>
            <person name="Nagy L.G."/>
            <person name="Floudas D."/>
            <person name="Copeland A."/>
            <person name="Barry K.W."/>
            <person name="Cichocki N."/>
            <person name="Veneault-Fourrey C."/>
            <person name="LaButti K."/>
            <person name="Lindquist E.A."/>
            <person name="Lipzen A."/>
            <person name="Lundell T."/>
            <person name="Morin E."/>
            <person name="Murat C."/>
            <person name="Riley R."/>
            <person name="Ohm R."/>
            <person name="Sun H."/>
            <person name="Tunlid A."/>
            <person name="Henrissat B."/>
            <person name="Grigoriev I.V."/>
            <person name="Hibbett D.S."/>
            <person name="Martin F."/>
        </authorList>
    </citation>
    <scope>NUCLEOTIDE SEQUENCE [LARGE SCALE GENOMIC DNA]</scope>
    <source>
        <strain evidence="2">Marx 270</strain>
    </source>
</reference>
<dbReference type="EMBL" id="KN831961">
    <property type="protein sequence ID" value="KIO07070.1"/>
    <property type="molecule type" value="Genomic_DNA"/>
</dbReference>
<name>A0A0C3P1Z4_PISTI</name>
<proteinExistence type="predicted"/>
<keyword evidence="2" id="KW-1185">Reference proteome</keyword>
<dbReference type="HOGENOM" id="CLU_002498_9_1_1"/>
<dbReference type="Proteomes" id="UP000054217">
    <property type="component" value="Unassembled WGS sequence"/>
</dbReference>
<dbReference type="InParanoid" id="A0A0C3P1Z4"/>
<sequence>FARGIAKHQQRERLLQQMQQAAPDFTDDEPLPKWSPEVHYQMAQSKKNYTDITRFVSANKNDPAVRDFVRRMKNHILGRLLGDISDNGEGKEFTVAQRNRLIIIKNRLYKHKLLRVNYTTYDLRRMQDSVNPRTHPDIMVLSHEDEDNPHPYWYARIIGIFHVEIQYNGPELNDRSLKRIDLLWVRWFARDWHFKSGWASRRLPRVGFYPEDDLDNAFGFVDPNDVVRAIHIIPAFHFGRTSSLLGTSIARQEIEKDEDWDWYYINM</sequence>
<evidence type="ECO:0000313" key="1">
    <source>
        <dbReference type="EMBL" id="KIO07070.1"/>
    </source>
</evidence>
<dbReference type="AlphaFoldDB" id="A0A0C3P1Z4"/>
<feature type="non-terminal residue" evidence="1">
    <location>
        <position position="1"/>
    </location>
</feature>
<organism evidence="1 2">
    <name type="scientific">Pisolithus tinctorius Marx 270</name>
    <dbReference type="NCBI Taxonomy" id="870435"/>
    <lineage>
        <taxon>Eukaryota</taxon>
        <taxon>Fungi</taxon>
        <taxon>Dikarya</taxon>
        <taxon>Basidiomycota</taxon>
        <taxon>Agaricomycotina</taxon>
        <taxon>Agaricomycetes</taxon>
        <taxon>Agaricomycetidae</taxon>
        <taxon>Boletales</taxon>
        <taxon>Sclerodermatineae</taxon>
        <taxon>Pisolithaceae</taxon>
        <taxon>Pisolithus</taxon>
    </lineage>
</organism>
<dbReference type="OrthoDB" id="2687259at2759"/>
<gene>
    <name evidence="1" type="ORF">M404DRAFT_137519</name>
</gene>
<protein>
    <submittedName>
        <fullName evidence="1">Uncharacterized protein</fullName>
    </submittedName>
</protein>
<accession>A0A0C3P1Z4</accession>
<evidence type="ECO:0000313" key="2">
    <source>
        <dbReference type="Proteomes" id="UP000054217"/>
    </source>
</evidence>
<dbReference type="STRING" id="870435.A0A0C3P1Z4"/>